<keyword evidence="9 15" id="KW-0067">ATP-binding</keyword>
<dbReference type="Proteomes" id="UP000276301">
    <property type="component" value="Unassembled WGS sequence"/>
</dbReference>
<dbReference type="InterPro" id="IPR005146">
    <property type="entry name" value="B3/B4_tRNA-bd"/>
</dbReference>
<evidence type="ECO:0000313" key="20">
    <source>
        <dbReference type="EMBL" id="RLL14838.1"/>
    </source>
</evidence>
<evidence type="ECO:0000256" key="9">
    <source>
        <dbReference type="ARBA" id="ARBA00022840"/>
    </source>
</evidence>
<dbReference type="GO" id="GO:0005524">
    <property type="term" value="F:ATP binding"/>
    <property type="evidence" value="ECO:0007669"/>
    <property type="project" value="UniProtKB-UniRule"/>
</dbReference>
<dbReference type="PROSITE" id="PS51483">
    <property type="entry name" value="B5"/>
    <property type="match status" value="1"/>
</dbReference>
<evidence type="ECO:0000256" key="16">
    <source>
        <dbReference type="PROSITE-ProRule" id="PRU00209"/>
    </source>
</evidence>
<reference evidence="20 21" key="1">
    <citation type="submission" date="2018-10" db="EMBL/GenBank/DDBJ databases">
        <title>Anaerotruncus faecis sp. nov., isolated from human feces.</title>
        <authorList>
            <person name="Wang Y.-J."/>
        </authorList>
    </citation>
    <scope>NUCLEOTIDE SEQUENCE [LARGE SCALE GENOMIC DNA]</scope>
    <source>
        <strain evidence="20 21">22A2-44</strain>
    </source>
</reference>
<dbReference type="SUPFAM" id="SSF54991">
    <property type="entry name" value="Anticodon-binding domain of PheRS"/>
    <property type="match status" value="1"/>
</dbReference>
<dbReference type="Gene3D" id="3.30.70.380">
    <property type="entry name" value="Ferrodoxin-fold anticodon-binding domain"/>
    <property type="match status" value="1"/>
</dbReference>
<dbReference type="InterPro" id="IPR045864">
    <property type="entry name" value="aa-tRNA-synth_II/BPL/LPL"/>
</dbReference>
<dbReference type="NCBIfam" id="NF045760">
    <property type="entry name" value="YtpR"/>
    <property type="match status" value="1"/>
</dbReference>
<dbReference type="PROSITE" id="PS50886">
    <property type="entry name" value="TRBD"/>
    <property type="match status" value="1"/>
</dbReference>
<keyword evidence="7 15" id="KW-0479">Metal-binding</keyword>
<evidence type="ECO:0000256" key="1">
    <source>
        <dbReference type="ARBA" id="ARBA00004496"/>
    </source>
</evidence>
<keyword evidence="6 15" id="KW-0436">Ligase</keyword>
<keyword evidence="5 16" id="KW-0820">tRNA-binding</keyword>
<comment type="subunit">
    <text evidence="3 15">Tetramer of two alpha and two beta subunits.</text>
</comment>
<evidence type="ECO:0000256" key="2">
    <source>
        <dbReference type="ARBA" id="ARBA00008653"/>
    </source>
</evidence>
<keyword evidence="4 15" id="KW-0963">Cytoplasm</keyword>
<keyword evidence="10 15" id="KW-0460">Magnesium</keyword>
<dbReference type="InterPro" id="IPR012340">
    <property type="entry name" value="NA-bd_OB-fold"/>
</dbReference>
<organism evidence="20 21">
    <name type="scientific">Anaerotruncus massiliensis</name>
    <name type="common">ex Liu et al. 2021</name>
    <dbReference type="NCBI Taxonomy" id="2321404"/>
    <lineage>
        <taxon>Bacteria</taxon>
        <taxon>Bacillati</taxon>
        <taxon>Bacillota</taxon>
        <taxon>Clostridia</taxon>
        <taxon>Eubacteriales</taxon>
        <taxon>Oscillospiraceae</taxon>
        <taxon>Anaerotruncus</taxon>
    </lineage>
</organism>
<dbReference type="GO" id="GO:0004826">
    <property type="term" value="F:phenylalanine-tRNA ligase activity"/>
    <property type="evidence" value="ECO:0007669"/>
    <property type="project" value="UniProtKB-UniRule"/>
</dbReference>
<evidence type="ECO:0000313" key="21">
    <source>
        <dbReference type="Proteomes" id="UP000276301"/>
    </source>
</evidence>
<dbReference type="Pfam" id="PF01588">
    <property type="entry name" value="tRNA_bind"/>
    <property type="match status" value="1"/>
</dbReference>
<dbReference type="FunFam" id="2.40.50.140:FF:000045">
    <property type="entry name" value="Phenylalanine--tRNA ligase beta subunit"/>
    <property type="match status" value="1"/>
</dbReference>
<protein>
    <recommendedName>
        <fullName evidence="15">Phenylalanine--tRNA ligase beta subunit</fullName>
        <ecNumber evidence="15">6.1.1.20</ecNumber>
    </recommendedName>
    <alternativeName>
        <fullName evidence="15">Phenylalanyl-tRNA synthetase beta subunit</fullName>
        <shortName evidence="15">PheRS</shortName>
    </alternativeName>
</protein>
<comment type="subcellular location">
    <subcellularLocation>
        <location evidence="1 15">Cytoplasm</location>
    </subcellularLocation>
</comment>
<keyword evidence="11 16" id="KW-0694">RNA-binding</keyword>
<evidence type="ECO:0000256" key="4">
    <source>
        <dbReference type="ARBA" id="ARBA00022490"/>
    </source>
</evidence>
<dbReference type="CDD" id="cd02796">
    <property type="entry name" value="tRNA_bind_bactPheRS"/>
    <property type="match status" value="1"/>
</dbReference>
<dbReference type="InterPro" id="IPR033714">
    <property type="entry name" value="tRNA_bind_bactPheRS"/>
</dbReference>
<dbReference type="InterPro" id="IPR004532">
    <property type="entry name" value="Phe-tRNA-ligase_IIc_bsu_bact"/>
</dbReference>
<dbReference type="InterPro" id="IPR020825">
    <property type="entry name" value="Phe-tRNA_synthase-like_B3/B4"/>
</dbReference>
<dbReference type="EMBL" id="RCHT01000001">
    <property type="protein sequence ID" value="RLL14838.1"/>
    <property type="molecule type" value="Genomic_DNA"/>
</dbReference>
<dbReference type="SUPFAM" id="SSF46955">
    <property type="entry name" value="Putative DNA-binding domain"/>
    <property type="match status" value="1"/>
</dbReference>
<dbReference type="SMART" id="SM00874">
    <property type="entry name" value="B5"/>
    <property type="match status" value="1"/>
</dbReference>
<evidence type="ECO:0000259" key="19">
    <source>
        <dbReference type="PROSITE" id="PS51483"/>
    </source>
</evidence>
<gene>
    <name evidence="15" type="primary">pheT</name>
    <name evidence="20" type="ORF">D4A47_02320</name>
</gene>
<dbReference type="PANTHER" id="PTHR10947:SF0">
    <property type="entry name" value="PHENYLALANINE--TRNA LIGASE BETA SUBUNIT"/>
    <property type="match status" value="1"/>
</dbReference>
<feature type="domain" description="FDX-ACB" evidence="18">
    <location>
        <begin position="700"/>
        <end position="792"/>
    </location>
</feature>
<dbReference type="InterPro" id="IPR009061">
    <property type="entry name" value="DNA-bd_dom_put_sf"/>
</dbReference>
<evidence type="ECO:0000256" key="3">
    <source>
        <dbReference type="ARBA" id="ARBA00011209"/>
    </source>
</evidence>
<feature type="domain" description="TRNA-binding" evidence="17">
    <location>
        <begin position="40"/>
        <end position="156"/>
    </location>
</feature>
<feature type="binding site" evidence="15">
    <location>
        <position position="465"/>
    </location>
    <ligand>
        <name>Mg(2+)</name>
        <dbReference type="ChEBI" id="CHEBI:18420"/>
        <note>shared with alpha subunit</note>
    </ligand>
</feature>
<dbReference type="PANTHER" id="PTHR10947">
    <property type="entry name" value="PHENYLALANYL-TRNA SYNTHETASE BETA CHAIN AND LEUCINE-RICH REPEAT-CONTAINING PROTEIN 47"/>
    <property type="match status" value="1"/>
</dbReference>
<comment type="similarity">
    <text evidence="2 15">Belongs to the phenylalanyl-tRNA synthetase beta subunit family. Type 1 subfamily.</text>
</comment>
<dbReference type="GO" id="GO:0009328">
    <property type="term" value="C:phenylalanine-tRNA ligase complex"/>
    <property type="evidence" value="ECO:0007669"/>
    <property type="project" value="TreeGrafter"/>
</dbReference>
<dbReference type="Pfam" id="PF17759">
    <property type="entry name" value="tRNA_synthFbeta"/>
    <property type="match status" value="1"/>
</dbReference>
<keyword evidence="12 15" id="KW-0648">Protein biosynthesis</keyword>
<evidence type="ECO:0000259" key="17">
    <source>
        <dbReference type="PROSITE" id="PS50886"/>
    </source>
</evidence>
<evidence type="ECO:0000256" key="13">
    <source>
        <dbReference type="ARBA" id="ARBA00023146"/>
    </source>
</evidence>
<proteinExistence type="inferred from homology"/>
<accession>A0A498CQN3</accession>
<dbReference type="GO" id="GO:0006432">
    <property type="term" value="P:phenylalanyl-tRNA aminoacylation"/>
    <property type="evidence" value="ECO:0007669"/>
    <property type="project" value="UniProtKB-UniRule"/>
</dbReference>
<keyword evidence="21" id="KW-1185">Reference proteome</keyword>
<dbReference type="Pfam" id="PF03484">
    <property type="entry name" value="B5"/>
    <property type="match status" value="1"/>
</dbReference>
<comment type="caution">
    <text evidence="20">The sequence shown here is derived from an EMBL/GenBank/DDBJ whole genome shotgun (WGS) entry which is preliminary data.</text>
</comment>
<evidence type="ECO:0000256" key="11">
    <source>
        <dbReference type="ARBA" id="ARBA00022884"/>
    </source>
</evidence>
<dbReference type="CDD" id="cd00769">
    <property type="entry name" value="PheRS_beta_core"/>
    <property type="match status" value="1"/>
</dbReference>
<dbReference type="GO" id="GO:0140096">
    <property type="term" value="F:catalytic activity, acting on a protein"/>
    <property type="evidence" value="ECO:0007669"/>
    <property type="project" value="UniProtKB-ARBA"/>
</dbReference>
<name>A0A498CQN3_9FIRM</name>
<dbReference type="Pfam" id="PF03483">
    <property type="entry name" value="B3_4"/>
    <property type="match status" value="1"/>
</dbReference>
<dbReference type="FunFam" id="3.30.70.380:FF:000001">
    <property type="entry name" value="Phenylalanine--tRNA ligase beta subunit"/>
    <property type="match status" value="1"/>
</dbReference>
<evidence type="ECO:0000256" key="12">
    <source>
        <dbReference type="ARBA" id="ARBA00022917"/>
    </source>
</evidence>
<dbReference type="Gene3D" id="3.30.930.10">
    <property type="entry name" value="Bira Bifunctional Protein, Domain 2"/>
    <property type="match status" value="1"/>
</dbReference>
<feature type="binding site" evidence="15">
    <location>
        <position position="459"/>
    </location>
    <ligand>
        <name>Mg(2+)</name>
        <dbReference type="ChEBI" id="CHEBI:18420"/>
        <note>shared with alpha subunit</note>
    </ligand>
</feature>
<dbReference type="GO" id="GO:0000287">
    <property type="term" value="F:magnesium ion binding"/>
    <property type="evidence" value="ECO:0007669"/>
    <property type="project" value="UniProtKB-UniRule"/>
</dbReference>
<dbReference type="GO" id="GO:0000049">
    <property type="term" value="F:tRNA binding"/>
    <property type="evidence" value="ECO:0007669"/>
    <property type="project" value="UniProtKB-UniRule"/>
</dbReference>
<dbReference type="HAMAP" id="MF_00283">
    <property type="entry name" value="Phe_tRNA_synth_beta1"/>
    <property type="match status" value="1"/>
</dbReference>
<evidence type="ECO:0000256" key="5">
    <source>
        <dbReference type="ARBA" id="ARBA00022555"/>
    </source>
</evidence>
<dbReference type="GO" id="GO:0016740">
    <property type="term" value="F:transferase activity"/>
    <property type="evidence" value="ECO:0007669"/>
    <property type="project" value="UniProtKB-ARBA"/>
</dbReference>
<dbReference type="NCBIfam" id="TIGR00472">
    <property type="entry name" value="pheT_bact"/>
    <property type="match status" value="1"/>
</dbReference>
<evidence type="ECO:0000256" key="8">
    <source>
        <dbReference type="ARBA" id="ARBA00022741"/>
    </source>
</evidence>
<keyword evidence="13 15" id="KW-0030">Aminoacyl-tRNA synthetase</keyword>
<dbReference type="RefSeq" id="WP_121585967.1">
    <property type="nucleotide sequence ID" value="NZ_RCHT01000001.1"/>
</dbReference>
<dbReference type="InterPro" id="IPR005121">
    <property type="entry name" value="Fdx_antiC-bd"/>
</dbReference>
<evidence type="ECO:0000256" key="6">
    <source>
        <dbReference type="ARBA" id="ARBA00022598"/>
    </source>
</evidence>
<dbReference type="InterPro" id="IPR005147">
    <property type="entry name" value="tRNA_synthase_B5-dom"/>
</dbReference>
<evidence type="ECO:0000256" key="7">
    <source>
        <dbReference type="ARBA" id="ARBA00022723"/>
    </source>
</evidence>
<dbReference type="SMART" id="SM00896">
    <property type="entry name" value="FDX-ACB"/>
    <property type="match status" value="1"/>
</dbReference>
<feature type="binding site" evidence="15">
    <location>
        <position position="469"/>
    </location>
    <ligand>
        <name>Mg(2+)</name>
        <dbReference type="ChEBI" id="CHEBI:18420"/>
        <note>shared with alpha subunit</note>
    </ligand>
</feature>
<feature type="binding site" evidence="15">
    <location>
        <position position="468"/>
    </location>
    <ligand>
        <name>Mg(2+)</name>
        <dbReference type="ChEBI" id="CHEBI:18420"/>
        <note>shared with alpha subunit</note>
    </ligand>
</feature>
<dbReference type="SMART" id="SM00873">
    <property type="entry name" value="B3_4"/>
    <property type="match status" value="1"/>
</dbReference>
<feature type="domain" description="B5" evidence="19">
    <location>
        <begin position="410"/>
        <end position="481"/>
    </location>
</feature>
<dbReference type="FunFam" id="3.50.40.10:FF:000001">
    <property type="entry name" value="Phenylalanine--tRNA ligase beta subunit"/>
    <property type="match status" value="1"/>
</dbReference>
<dbReference type="SUPFAM" id="SSF50249">
    <property type="entry name" value="Nucleic acid-binding proteins"/>
    <property type="match status" value="1"/>
</dbReference>
<dbReference type="PROSITE" id="PS51447">
    <property type="entry name" value="FDX_ACB"/>
    <property type="match status" value="1"/>
</dbReference>
<evidence type="ECO:0000259" key="18">
    <source>
        <dbReference type="PROSITE" id="PS51447"/>
    </source>
</evidence>
<comment type="catalytic activity">
    <reaction evidence="14 15">
        <text>tRNA(Phe) + L-phenylalanine + ATP = L-phenylalanyl-tRNA(Phe) + AMP + diphosphate + H(+)</text>
        <dbReference type="Rhea" id="RHEA:19413"/>
        <dbReference type="Rhea" id="RHEA-COMP:9668"/>
        <dbReference type="Rhea" id="RHEA-COMP:9699"/>
        <dbReference type="ChEBI" id="CHEBI:15378"/>
        <dbReference type="ChEBI" id="CHEBI:30616"/>
        <dbReference type="ChEBI" id="CHEBI:33019"/>
        <dbReference type="ChEBI" id="CHEBI:58095"/>
        <dbReference type="ChEBI" id="CHEBI:78442"/>
        <dbReference type="ChEBI" id="CHEBI:78531"/>
        <dbReference type="ChEBI" id="CHEBI:456215"/>
        <dbReference type="EC" id="6.1.1.20"/>
    </reaction>
</comment>
<dbReference type="InterPro" id="IPR002547">
    <property type="entry name" value="tRNA-bd_dom"/>
</dbReference>
<evidence type="ECO:0000256" key="10">
    <source>
        <dbReference type="ARBA" id="ARBA00022842"/>
    </source>
</evidence>
<dbReference type="SUPFAM" id="SSF55681">
    <property type="entry name" value="Class II aaRS and biotin synthetases"/>
    <property type="match status" value="1"/>
</dbReference>
<comment type="cofactor">
    <cofactor evidence="15">
        <name>Mg(2+)</name>
        <dbReference type="ChEBI" id="CHEBI:18420"/>
    </cofactor>
    <text evidence="15">Binds 2 magnesium ions per tetramer.</text>
</comment>
<evidence type="ECO:0000256" key="15">
    <source>
        <dbReference type="HAMAP-Rule" id="MF_00283"/>
    </source>
</evidence>
<dbReference type="Gene3D" id="3.50.40.10">
    <property type="entry name" value="Phenylalanyl-trna Synthetase, Chain B, domain 3"/>
    <property type="match status" value="1"/>
</dbReference>
<dbReference type="AlphaFoldDB" id="A0A498CQN3"/>
<dbReference type="InterPro" id="IPR036690">
    <property type="entry name" value="Fdx_antiC-bd_sf"/>
</dbReference>
<dbReference type="EC" id="6.1.1.20" evidence="15"/>
<dbReference type="Gene3D" id="3.30.56.10">
    <property type="match status" value="2"/>
</dbReference>
<dbReference type="InterPro" id="IPR041616">
    <property type="entry name" value="PheRS_beta_core"/>
</dbReference>
<dbReference type="InterPro" id="IPR045060">
    <property type="entry name" value="Phe-tRNA-ligase_IIc_bsu"/>
</dbReference>
<sequence>MNLSMKWLADYVDVGNITPHEFSEAMTMSGSKVEGWEREGAEIKNVVVGRVDEIVRHPDSDHMFICQVDVGAGAPVQIVTGAQNVRQGDYVPAALHDSWLPGGVHIKKGKLRGVESCGMLCSLSELGLTTHDFPYAVEDGIFILEEPDMKPGQDIQSAIGLDDVCVEFEITSNRPDCLSVTGLAREAAVTFGKPLDLKAPAVKATVDDIKNHLSIEVLAPALCPRYTARMVKNIKISPSPRWMRERLRASGVRPINNIVDITNYVMLEYGQPMHAFDYKYVEGGKIVVRNAKPGETIMTLDGVDRVLSPEMLVIADAKKPSAVAGVMGGEYSGIMDDTNMIVFESACFNGPSVRTTAKKLGMRTEASGRFEKQLDPATTIPAVERACELVELLGAGEVVGGMIDVDNSDHTERRIKLEPDWINSFLGIEVPVEEMHRILTRLECRIDGEFVIPPTFRSDLAHKADLAEEVARFYGYDKIPVTAIRGTANGRYTPIQKFEQLLGRTLLAQGLYEVATYSFISPKYYDKIGLPADSDYRKCVVIQNPLGEDTSVMRTTTVPSMLEVLSRNYNNRNKAAALYEIGNVYLPVEGRELPDERACVTIGAYGEEHDFFTLKGVVETLLSAAGVEGAEYAAVSDDPTYHPGRCAEITVNGQKLGMIGEVHPAICQNYQIGARAYIACLDEAVLFENVAPERGYKPLPRFPAATRDLALICDDELPVAALEKAIREAVGKVLEEVSLFDVYRGTQVAEGKKSVAYSLTMRADDRTLTDEEADAAIKRVLKSLANLGVEIRS</sequence>
<dbReference type="Pfam" id="PF03147">
    <property type="entry name" value="FDX-ACB"/>
    <property type="match status" value="1"/>
</dbReference>
<keyword evidence="8 15" id="KW-0547">Nucleotide-binding</keyword>
<dbReference type="SUPFAM" id="SSF56037">
    <property type="entry name" value="PheT/TilS domain"/>
    <property type="match status" value="1"/>
</dbReference>
<dbReference type="Gene3D" id="2.40.50.140">
    <property type="entry name" value="Nucleic acid-binding proteins"/>
    <property type="match status" value="1"/>
</dbReference>
<evidence type="ECO:0000256" key="14">
    <source>
        <dbReference type="ARBA" id="ARBA00049255"/>
    </source>
</evidence>